<dbReference type="Pfam" id="PF15860">
    <property type="entry name" value="DUF4728"/>
    <property type="match status" value="1"/>
</dbReference>
<keyword evidence="1" id="KW-0472">Membrane</keyword>
<keyword evidence="1" id="KW-1133">Transmembrane helix</keyword>
<comment type="caution">
    <text evidence="2">The sequence shown here is derived from an EMBL/GenBank/DDBJ whole genome shotgun (WGS) entry which is preliminary data.</text>
</comment>
<dbReference type="PANTHER" id="PTHR36694:SF10">
    <property type="entry name" value="MARVEL DOMAIN-CONTAINING PROTEIN"/>
    <property type="match status" value="1"/>
</dbReference>
<keyword evidence="3" id="KW-1185">Reference proteome</keyword>
<dbReference type="EMBL" id="CAXKWB010014251">
    <property type="protein sequence ID" value="CAL4110091.1"/>
    <property type="molecule type" value="Genomic_DNA"/>
</dbReference>
<dbReference type="Proteomes" id="UP001497623">
    <property type="component" value="Unassembled WGS sequence"/>
</dbReference>
<keyword evidence="1" id="KW-0812">Transmembrane</keyword>
<dbReference type="PANTHER" id="PTHR36694">
    <property type="entry name" value="PASIFLORA 1, ISOFORM A-RELATED"/>
    <property type="match status" value="1"/>
</dbReference>
<evidence type="ECO:0000313" key="2">
    <source>
        <dbReference type="EMBL" id="CAL4110091.1"/>
    </source>
</evidence>
<feature type="transmembrane region" description="Helical" evidence="1">
    <location>
        <begin position="20"/>
        <end position="43"/>
    </location>
</feature>
<reference evidence="2 3" key="1">
    <citation type="submission" date="2024-05" db="EMBL/GenBank/DDBJ databases">
        <authorList>
            <person name="Wallberg A."/>
        </authorList>
    </citation>
    <scope>NUCLEOTIDE SEQUENCE [LARGE SCALE GENOMIC DNA]</scope>
</reference>
<gene>
    <name evidence="2" type="ORF">MNOR_LOCUS19301</name>
</gene>
<proteinExistence type="predicted"/>
<sequence length="176" mass="19838">MGFKRLSPVMRMKGRRWCSLDARTAALATALYSMLTSVLLIVVYSGRIVYNASHASLMLNLYYGIQIAYVSILCSHLVLIALSGFLILGVYKEQPSYITPWILGNIAFLALEGVCCVYSNVLRDHINKHFDLFCKAELLFLVTRIILSIPALWGVLKFCRNLHNGFSYQDPETVPL</sequence>
<accession>A0AAV2R3X0</accession>
<dbReference type="AlphaFoldDB" id="A0AAV2R3X0"/>
<feature type="transmembrane region" description="Helical" evidence="1">
    <location>
        <begin position="141"/>
        <end position="159"/>
    </location>
</feature>
<protein>
    <submittedName>
        <fullName evidence="2">Uncharacterized protein</fullName>
    </submittedName>
</protein>
<feature type="transmembrane region" description="Helical" evidence="1">
    <location>
        <begin position="63"/>
        <end position="90"/>
    </location>
</feature>
<evidence type="ECO:0000313" key="3">
    <source>
        <dbReference type="Proteomes" id="UP001497623"/>
    </source>
</evidence>
<dbReference type="InterPro" id="IPR031720">
    <property type="entry name" value="DUF4728"/>
</dbReference>
<evidence type="ECO:0000256" key="1">
    <source>
        <dbReference type="SAM" id="Phobius"/>
    </source>
</evidence>
<feature type="transmembrane region" description="Helical" evidence="1">
    <location>
        <begin position="102"/>
        <end position="121"/>
    </location>
</feature>
<organism evidence="2 3">
    <name type="scientific">Meganyctiphanes norvegica</name>
    <name type="common">Northern krill</name>
    <name type="synonym">Thysanopoda norvegica</name>
    <dbReference type="NCBI Taxonomy" id="48144"/>
    <lineage>
        <taxon>Eukaryota</taxon>
        <taxon>Metazoa</taxon>
        <taxon>Ecdysozoa</taxon>
        <taxon>Arthropoda</taxon>
        <taxon>Crustacea</taxon>
        <taxon>Multicrustacea</taxon>
        <taxon>Malacostraca</taxon>
        <taxon>Eumalacostraca</taxon>
        <taxon>Eucarida</taxon>
        <taxon>Euphausiacea</taxon>
        <taxon>Euphausiidae</taxon>
        <taxon>Meganyctiphanes</taxon>
    </lineage>
</organism>
<name>A0AAV2R3X0_MEGNR</name>